<dbReference type="InterPro" id="IPR044023">
    <property type="entry name" value="Ig_7"/>
</dbReference>
<evidence type="ECO:0000313" key="3">
    <source>
        <dbReference type="Proteomes" id="UP000018004"/>
    </source>
</evidence>
<dbReference type="CDD" id="cd00063">
    <property type="entry name" value="FN3"/>
    <property type="match status" value="2"/>
</dbReference>
<dbReference type="PROSITE" id="PS50853">
    <property type="entry name" value="FN3"/>
    <property type="match status" value="4"/>
</dbReference>
<feature type="domain" description="Fibronectin type-III" evidence="1">
    <location>
        <begin position="717"/>
        <end position="808"/>
    </location>
</feature>
<dbReference type="PATRIC" id="fig|1341181.4.peg.1376"/>
<reference evidence="2 3" key="1">
    <citation type="submission" date="2013-08" db="EMBL/GenBank/DDBJ databases">
        <title>Flavobacterium limnosediminis JC2902 genome sequencing.</title>
        <authorList>
            <person name="Lee K."/>
            <person name="Yi H."/>
            <person name="Park S."/>
            <person name="Chun J."/>
        </authorList>
    </citation>
    <scope>NUCLEOTIDE SEQUENCE [LARGE SCALE GENOMIC DNA]</scope>
    <source>
        <strain evidence="2 3">JC2902</strain>
    </source>
</reference>
<dbReference type="SMART" id="SM00060">
    <property type="entry name" value="FN3"/>
    <property type="match status" value="5"/>
</dbReference>
<evidence type="ECO:0000313" key="2">
    <source>
        <dbReference type="EMBL" id="ESU28801.1"/>
    </source>
</evidence>
<dbReference type="Gene3D" id="2.60.40.10">
    <property type="entry name" value="Immunoglobulins"/>
    <property type="match status" value="4"/>
</dbReference>
<dbReference type="SUPFAM" id="SSF49265">
    <property type="entry name" value="Fibronectin type III"/>
    <property type="match status" value="4"/>
</dbReference>
<proteinExistence type="predicted"/>
<feature type="domain" description="Fibronectin type-III" evidence="1">
    <location>
        <begin position="975"/>
        <end position="1064"/>
    </location>
</feature>
<dbReference type="Pfam" id="PF07675">
    <property type="entry name" value="Cleaved_Adhesin"/>
    <property type="match status" value="2"/>
</dbReference>
<dbReference type="Pfam" id="PF19081">
    <property type="entry name" value="Ig_7"/>
    <property type="match status" value="1"/>
</dbReference>
<feature type="domain" description="Fibronectin type-III" evidence="1">
    <location>
        <begin position="442"/>
        <end position="538"/>
    </location>
</feature>
<dbReference type="Gene3D" id="2.60.120.200">
    <property type="match status" value="4"/>
</dbReference>
<dbReference type="EMBL" id="AVGG01000005">
    <property type="protein sequence ID" value="ESU28801.1"/>
    <property type="molecule type" value="Genomic_DNA"/>
</dbReference>
<protein>
    <recommendedName>
        <fullName evidence="1">Fibronectin type-III domain-containing protein</fullName>
    </recommendedName>
</protein>
<sequence length="2193" mass="235862">MIFTFGLFSNSAFAQLPLEEFTNGIPSTWGITSNQTVSNNWVPTTPTGGYLSTPGAMVNPSLNNTVGTTAEYYLITPQFTTPANTEIRFFTKQGSSINRGTIYQLRLSTASQPDISSFTVVLQSWTEAQLNSPATTYQEKIVTVPSIPAGIPVYIAFVAITQQDAANPNSVGDTWFVDNARVISSCGPVTGVTSTMSANGGLIGWSHPTADDFEIQIVPQGAGIAPTGTLVQNGFSYNATGLTDGTNYDVYIKALCDPTTASIWAGPFPVTTARLGMQCATPVVIPTNISTTPYVLSTNLDTFHDTQTYTPLNSQGLSCQPTSSNMNWLSGDHAFLSYTPTTSGLVNVGLSVNVNSSTGCYNALSSVFIFDSCTGIGTTANCLGSLVTGSPSSVTSAQLPNVYLQAGQTYYFVISSPFQYSATQPGASICFTFTLSQPSCPVPAGMSYEDLTHNSARFGWANPQNLVSNWEYIAKPAASGPPIASDALTPTTSNLASNASNMATGLTPDTNYNLYVRSVCSGVPGPWSSPFAFRTQCTTFTPPYSTQFTNSTNAEPQCWSALDLNRDGTSFVYAGAPDNPNVQGQIVRLRTMDSGNQTNDMLISPRINFNGVTQKQIRFKFKGFGGYTNSTGYVLGESSFMMKVSTTGIGPNNFTREILPVATYQTGNNYIEKIVVVPTDVVGDVNIAWYLPPGYVNTATNFYVDDVYIEDLPACSPPSYPGVTAGSITQTSAQFYWTNGYNNTQWEVAVQPLNSGVPTGSGELVGTNPFTKTGLTPSTRYEYYVRAYCSATLQSVWVGPVRFNTLCDAQPVPYYESLNDVDVTTKKFCWKVDNRNGDNNSVWTIDATQATIQGRDLPFNPFVNYDDYLISAQVNVVGSKMLKFKYKVSADIFNPEQRHTFEVLMSTAPDMSNPTVLIPSHEVTNGDYQEDFVIFTGTGPAYFAFHVPSTINQPSNTGVLFIDDFSIDDAPACPAPSVLTASNILQTTATLSWVPGYNETQWQVAIQAPGSGVPTGSGTVVNTNPTYNATGLTQDTVYEYYVRAVCGADFSAWIGPFSFETACDVLTTPFLETFETNSASESCWTIVNSNLDGNQWDMNFPVLPIFGEQTADLNCYTNGNSNDWLISPTIAAQPNQRLRFYYKSHYEPVIGNDLKVKLSTNGADISQFTTTLYDTDVTGTINNVDVREMVINLTSITAPTNINIAFQVPPGTPGPEGYRGSFVVIDNVSVESIPACPSVYNVVTNVNSLTDTTAEINWQTAGSETSWEISLQPYGTPAPVGNTQPQYLRTANAHPYTLTGLTPSTRYQYYVRAICSSSSQSAWVGPIEFLTKCDLSNVCQYTVTVTNGSTGQVQAGLDVVQNGVVQQTLTFPIVAPNQPTSLSYDVYLCRGIEWNLYWRGQGSGLQYSQAQFTVSDQSGTVIYTSPLGLGTINTNVYTTVSNCTTVTCPQPTNVAVNNLGVLSWTPGGSETQWEVFVQPLGLGAIPQTGVTVNGTPSYTPTASDFLNPTAGTNEFFVRAVCGSTDKSYWTGPYVFIKNDEPQTAIVLPVNANGTCNSKGTKATFTGANASNVPTSCGGVNGGDIWYEFVATSKIHTVELSNWTPGNWWTNATQGVWPKIMLSLYEVQTGGALVEKACSENNSLTAIYSSELTVGTTYKIRVKLNETSSPKMFDICVSTPENTCDVSNFNYSFEKLPMQYITGVATIVESEVVPGWRTNTDFGTIFFHEASNSPSVVPYHGSQCIQLTSDSPSTWNPNDPNIKGTYTEIETPAEIQKVKYSFASATRSTGSGTTVELWAGPPTGPFTMVTEHFTNSLIWSLRTGDYVVPAGQTTTRFIFRVKNYAGGHLLDAASFKANTEIVTEDATASCNSTVTVVSEGTGQWVASDTNPVATIITNPDSNNATITGFNTPGVYTYFWKTRYCEKPFTVTYNGFTEVATVITPVEYCIGQAAVPLTATAPAGYTLQWFTDAVGGTGAANAPTPSTATLGTTTYYVALADANGCTGSRIAVNVIVNDLVPSVVNFTYDDVLYCTTGENPVITTAEGFTTGGTFTAVPAGLSIDQATGAIDISASAGGDYVITYSIGSMVNGCNLEGTSEGIAMKVNASCVIPRGISPNGDGLNDTFDLTGVDVKELIIFNRYGMKVYTHGEGYEKEWGGLSDNGDKLPDGTYFYNIVKGDSSTVTGWVYINRQY</sequence>
<dbReference type="NCBIfam" id="NF038128">
    <property type="entry name" value="choice_anch_J"/>
    <property type="match status" value="4"/>
</dbReference>
<gene>
    <name evidence="2" type="ORF">FLJC2902T_13980</name>
</gene>
<organism evidence="2 3">
    <name type="scientific">Flavobacterium limnosediminis JC2902</name>
    <dbReference type="NCBI Taxonomy" id="1341181"/>
    <lineage>
        <taxon>Bacteria</taxon>
        <taxon>Pseudomonadati</taxon>
        <taxon>Bacteroidota</taxon>
        <taxon>Flavobacteriia</taxon>
        <taxon>Flavobacteriales</taxon>
        <taxon>Flavobacteriaceae</taxon>
        <taxon>Flavobacterium</taxon>
    </lineage>
</organism>
<dbReference type="Proteomes" id="UP000018004">
    <property type="component" value="Unassembled WGS sequence"/>
</dbReference>
<dbReference type="InterPro" id="IPR013783">
    <property type="entry name" value="Ig-like_fold"/>
</dbReference>
<dbReference type="STRING" id="1341181.FLJC2902T_13980"/>
<comment type="caution">
    <text evidence="2">The sequence shown here is derived from an EMBL/GenBank/DDBJ whole genome shotgun (WGS) entry which is preliminary data.</text>
</comment>
<dbReference type="Pfam" id="PF00041">
    <property type="entry name" value="fn3"/>
    <property type="match status" value="2"/>
</dbReference>
<dbReference type="InterPro" id="IPR026341">
    <property type="entry name" value="T9SS_type_B"/>
</dbReference>
<evidence type="ECO:0000259" key="1">
    <source>
        <dbReference type="PROSITE" id="PS50853"/>
    </source>
</evidence>
<dbReference type="eggNOG" id="COG4886">
    <property type="taxonomic scope" value="Bacteria"/>
</dbReference>
<feature type="domain" description="Fibronectin type-III" evidence="1">
    <location>
        <begin position="1238"/>
        <end position="1334"/>
    </location>
</feature>
<dbReference type="NCBIfam" id="TIGR04131">
    <property type="entry name" value="Bac_Flav_CTERM"/>
    <property type="match status" value="1"/>
</dbReference>
<keyword evidence="3" id="KW-1185">Reference proteome</keyword>
<dbReference type="InterPro" id="IPR003961">
    <property type="entry name" value="FN3_dom"/>
</dbReference>
<name>V6SQA1_9FLAO</name>
<dbReference type="eggNOG" id="COG3291">
    <property type="taxonomic scope" value="Bacteria"/>
</dbReference>
<dbReference type="Pfam" id="PF13585">
    <property type="entry name" value="CHU_C"/>
    <property type="match status" value="1"/>
</dbReference>
<dbReference type="InterPro" id="IPR011628">
    <property type="entry name" value="Cleaved_adhesin"/>
</dbReference>
<accession>V6SQA1</accession>
<dbReference type="InterPro" id="IPR036116">
    <property type="entry name" value="FN3_sf"/>
</dbReference>